<accession>A0A1Y1UXT4</accession>
<reference evidence="10 11" key="2">
    <citation type="submission" date="2016-08" db="EMBL/GenBank/DDBJ databases">
        <title>Pervasive Adenine N6-methylation of Active Genes in Fungi.</title>
        <authorList>
            <consortium name="DOE Joint Genome Institute"/>
            <person name="Mondo S.J."/>
            <person name="Dannebaum R.O."/>
            <person name="Kuo R.C."/>
            <person name="Labutti K."/>
            <person name="Haridas S."/>
            <person name="Kuo A."/>
            <person name="Salamov A."/>
            <person name="Ahrendt S.R."/>
            <person name="Lipzen A."/>
            <person name="Sullivan W."/>
            <person name="Andreopoulos W.B."/>
            <person name="Clum A."/>
            <person name="Lindquist E."/>
            <person name="Daum C."/>
            <person name="Ramamoorthy G.K."/>
            <person name="Gryganskyi A."/>
            <person name="Culley D."/>
            <person name="Magnuson J.K."/>
            <person name="James T.Y."/>
            <person name="O'Malley M.A."/>
            <person name="Stajich J.E."/>
            <person name="Spatafora J.W."/>
            <person name="Visel A."/>
            <person name="Grigoriev I.V."/>
        </authorList>
    </citation>
    <scope>NUCLEOTIDE SEQUENCE [LARGE SCALE GENOMIC DNA]</scope>
    <source>
        <strain evidence="11">finn</strain>
    </source>
</reference>
<gene>
    <name evidence="10" type="ORF">BCR36DRAFT_415828</name>
</gene>
<dbReference type="InterPro" id="IPR050314">
    <property type="entry name" value="Glycosyl_Hydrlase_18"/>
</dbReference>
<evidence type="ECO:0000313" key="11">
    <source>
        <dbReference type="Proteomes" id="UP000193719"/>
    </source>
</evidence>
<keyword evidence="3" id="KW-0146">Chitin degradation</keyword>
<dbReference type="GO" id="GO:0008843">
    <property type="term" value="F:endochitinase activity"/>
    <property type="evidence" value="ECO:0007669"/>
    <property type="project" value="UniProtKB-EC"/>
</dbReference>
<sequence length="392" mass="44782">MYHLFCQSFNYDNSPTREIKKSNKYNISPCSKKDTNAESAGIIVYLPNYRAKDVIDIQKFDFTNINVIIYCFFRIDDNGEPYSSNTSVDIKKKTIYYLNNDVKKKYPHLRTVLSFGGASGSKNFGTILNSKDKISNIAKKIADTMTTHGFDGVDIDWEFPTDSTQSKNYGTLLKEIRSNIGNNKILTISAAYNSNKYNGYAKTYMNYINWFNIMTYDFAGSWNKYSGHGSPLYSPTNDLNHQKSCDISINSYLNEGIPSNKLVLGVAFSGQAWKVQSSANNGFNQKGTTNTEGQPGNTEGIWTYMALREQNILVSKKMTSKPWFRTWHSDAKSPSLFNPYTMQYISYNDKDSMCERIAYVKMKNLAGVMMWEIGQDYKRELLDSLIFCYTNN</sequence>
<keyword evidence="11" id="KW-1185">Reference proteome</keyword>
<evidence type="ECO:0000256" key="3">
    <source>
        <dbReference type="ARBA" id="ARBA00023024"/>
    </source>
</evidence>
<dbReference type="InterPro" id="IPR017853">
    <property type="entry name" value="GH"/>
</dbReference>
<protein>
    <submittedName>
        <fullName evidence="10">Glycoside hydrolase</fullName>
    </submittedName>
</protein>
<dbReference type="Proteomes" id="UP000193719">
    <property type="component" value="Unassembled WGS sequence"/>
</dbReference>
<dbReference type="EMBL" id="MCFH01000057">
    <property type="protein sequence ID" value="ORX42981.1"/>
    <property type="molecule type" value="Genomic_DNA"/>
</dbReference>
<dbReference type="GO" id="GO:0000272">
    <property type="term" value="P:polysaccharide catabolic process"/>
    <property type="evidence" value="ECO:0007669"/>
    <property type="project" value="UniProtKB-KW"/>
</dbReference>
<dbReference type="STRING" id="1754191.A0A1Y1UXT4"/>
<dbReference type="Gene3D" id="3.20.20.80">
    <property type="entry name" value="Glycosidases"/>
    <property type="match status" value="1"/>
</dbReference>
<dbReference type="InterPro" id="IPR011583">
    <property type="entry name" value="Chitinase_II/V-like_cat"/>
</dbReference>
<dbReference type="AlphaFoldDB" id="A0A1Y1UXT4"/>
<proteinExistence type="inferred from homology"/>
<dbReference type="OrthoDB" id="73875at2759"/>
<reference evidence="10 11" key="1">
    <citation type="submission" date="2016-08" db="EMBL/GenBank/DDBJ databases">
        <title>Genomes of anaerobic fungi encode conserved fungal cellulosomes for biomass hydrolysis.</title>
        <authorList>
            <consortium name="DOE Joint Genome Institute"/>
            <person name="Haitjema C.H."/>
            <person name="Gilmore S.P."/>
            <person name="Henske J.K."/>
            <person name="Solomon K.V."/>
            <person name="De Groot R."/>
            <person name="Kuo A."/>
            <person name="Mondo S.J."/>
            <person name="Salamov A.A."/>
            <person name="Labutti K."/>
            <person name="Zhao Z."/>
            <person name="Chiniquy J."/>
            <person name="Barry K."/>
            <person name="Brewer H.M."/>
            <person name="Purvine S.O."/>
            <person name="Wright A.T."/>
            <person name="Boxma B."/>
            <person name="Van Alen T."/>
            <person name="Hackstein J.H."/>
            <person name="Baker S.E."/>
            <person name="Grigoriev I.V."/>
            <person name="O'Malley M.A."/>
        </authorList>
    </citation>
    <scope>NUCLEOTIDE SEQUENCE [LARGE SCALE GENOMIC DNA]</scope>
    <source>
        <strain evidence="11">finn</strain>
    </source>
</reference>
<comment type="catalytic activity">
    <reaction evidence="1">
        <text>Random endo-hydrolysis of N-acetyl-beta-D-glucosaminide (1-&gt;4)-beta-linkages in chitin and chitodextrins.</text>
        <dbReference type="EC" id="3.2.1.14"/>
    </reaction>
</comment>
<organism evidence="10 11">
    <name type="scientific">Piromyces finnis</name>
    <dbReference type="NCBI Taxonomy" id="1754191"/>
    <lineage>
        <taxon>Eukaryota</taxon>
        <taxon>Fungi</taxon>
        <taxon>Fungi incertae sedis</taxon>
        <taxon>Chytridiomycota</taxon>
        <taxon>Chytridiomycota incertae sedis</taxon>
        <taxon>Neocallimastigomycetes</taxon>
        <taxon>Neocallimastigales</taxon>
        <taxon>Neocallimastigaceae</taxon>
        <taxon>Piromyces</taxon>
    </lineage>
</organism>
<dbReference type="InterPro" id="IPR001579">
    <property type="entry name" value="Glyco_hydro_18_chit_AS"/>
</dbReference>
<comment type="similarity">
    <text evidence="8">Belongs to the glycosyl hydrolase 18 family.</text>
</comment>
<dbReference type="InterPro" id="IPR029070">
    <property type="entry name" value="Chitinase_insertion_sf"/>
</dbReference>
<evidence type="ECO:0000256" key="5">
    <source>
        <dbReference type="ARBA" id="ARBA00023295"/>
    </source>
</evidence>
<dbReference type="PANTHER" id="PTHR11177:SF317">
    <property type="entry name" value="CHITINASE 12-RELATED"/>
    <property type="match status" value="1"/>
</dbReference>
<comment type="caution">
    <text evidence="10">The sequence shown here is derived from an EMBL/GenBank/DDBJ whole genome shotgun (WGS) entry which is preliminary data.</text>
</comment>
<dbReference type="SMART" id="SM00636">
    <property type="entry name" value="Glyco_18"/>
    <property type="match status" value="1"/>
</dbReference>
<keyword evidence="4" id="KW-0119">Carbohydrate metabolism</keyword>
<dbReference type="PROSITE" id="PS51910">
    <property type="entry name" value="GH18_2"/>
    <property type="match status" value="1"/>
</dbReference>
<evidence type="ECO:0000256" key="1">
    <source>
        <dbReference type="ARBA" id="ARBA00000822"/>
    </source>
</evidence>
<evidence type="ECO:0000256" key="8">
    <source>
        <dbReference type="RuleBase" id="RU004453"/>
    </source>
</evidence>
<evidence type="ECO:0000259" key="9">
    <source>
        <dbReference type="PROSITE" id="PS51910"/>
    </source>
</evidence>
<dbReference type="SUPFAM" id="SSF54556">
    <property type="entry name" value="Chitinase insertion domain"/>
    <property type="match status" value="1"/>
</dbReference>
<dbReference type="PANTHER" id="PTHR11177">
    <property type="entry name" value="CHITINASE"/>
    <property type="match status" value="1"/>
</dbReference>
<dbReference type="SUPFAM" id="SSF51445">
    <property type="entry name" value="(Trans)glycosidases"/>
    <property type="match status" value="1"/>
</dbReference>
<dbReference type="Pfam" id="PF00704">
    <property type="entry name" value="Glyco_hydro_18"/>
    <property type="match status" value="1"/>
</dbReference>
<evidence type="ECO:0000256" key="4">
    <source>
        <dbReference type="ARBA" id="ARBA00023277"/>
    </source>
</evidence>
<keyword evidence="5 7" id="KW-0326">Glycosidase</keyword>
<dbReference type="GO" id="GO:0006032">
    <property type="term" value="P:chitin catabolic process"/>
    <property type="evidence" value="ECO:0007669"/>
    <property type="project" value="UniProtKB-KW"/>
</dbReference>
<evidence type="ECO:0000256" key="6">
    <source>
        <dbReference type="ARBA" id="ARBA00023326"/>
    </source>
</evidence>
<keyword evidence="6" id="KW-0624">Polysaccharide degradation</keyword>
<dbReference type="Gene3D" id="3.10.50.10">
    <property type="match status" value="1"/>
</dbReference>
<feature type="domain" description="GH18" evidence="9">
    <location>
        <begin position="40"/>
        <end position="392"/>
    </location>
</feature>
<evidence type="ECO:0000256" key="7">
    <source>
        <dbReference type="RuleBase" id="RU000489"/>
    </source>
</evidence>
<name>A0A1Y1UXT4_9FUNG</name>
<evidence type="ECO:0000313" key="10">
    <source>
        <dbReference type="EMBL" id="ORX42981.1"/>
    </source>
</evidence>
<evidence type="ECO:0000256" key="2">
    <source>
        <dbReference type="ARBA" id="ARBA00022801"/>
    </source>
</evidence>
<dbReference type="InterPro" id="IPR001223">
    <property type="entry name" value="Glyco_hydro18_cat"/>
</dbReference>
<dbReference type="GO" id="GO:0008061">
    <property type="term" value="F:chitin binding"/>
    <property type="evidence" value="ECO:0007669"/>
    <property type="project" value="InterPro"/>
</dbReference>
<dbReference type="PROSITE" id="PS01095">
    <property type="entry name" value="GH18_1"/>
    <property type="match status" value="1"/>
</dbReference>
<keyword evidence="2 7" id="KW-0378">Hydrolase</keyword>